<feature type="domain" description="SnoaL-like" evidence="2">
    <location>
        <begin position="42"/>
        <end position="147"/>
    </location>
</feature>
<proteinExistence type="predicted"/>
<keyword evidence="4" id="KW-1185">Reference proteome</keyword>
<evidence type="ECO:0000256" key="1">
    <source>
        <dbReference type="SAM" id="MobiDB-lite"/>
    </source>
</evidence>
<evidence type="ECO:0000313" key="4">
    <source>
        <dbReference type="Proteomes" id="UP001501195"/>
    </source>
</evidence>
<comment type="caution">
    <text evidence="3">The sequence shown here is derived from an EMBL/GenBank/DDBJ whole genome shotgun (WGS) entry which is preliminary data.</text>
</comment>
<protein>
    <submittedName>
        <fullName evidence="3">Nuclear transport factor 2 family protein</fullName>
    </submittedName>
</protein>
<sequence length="165" mass="18584">MPDHRPTELHDTEETDHVSTPSQHPRDATRAVVDTVLRRLAASPDAAAELYGDEVDWRLSWPSTPRASAIPWIRERRTRRDVADHYRVIAAEHLPEHAVVDVERVLVDGADAVVLGTVTNTVRKTGRTYRARFALHLTVRDGKIVRHHVYEDSLAVADAWHADPG</sequence>
<feature type="compositionally biased region" description="Basic and acidic residues" evidence="1">
    <location>
        <begin position="1"/>
        <end position="17"/>
    </location>
</feature>
<name>A0ABP9HXS8_9ACTN</name>
<dbReference type="InterPro" id="IPR032710">
    <property type="entry name" value="NTF2-like_dom_sf"/>
</dbReference>
<reference evidence="4" key="1">
    <citation type="journal article" date="2019" name="Int. J. Syst. Evol. Microbiol.">
        <title>The Global Catalogue of Microorganisms (GCM) 10K type strain sequencing project: providing services to taxonomists for standard genome sequencing and annotation.</title>
        <authorList>
            <consortium name="The Broad Institute Genomics Platform"/>
            <consortium name="The Broad Institute Genome Sequencing Center for Infectious Disease"/>
            <person name="Wu L."/>
            <person name="Ma J."/>
        </authorList>
    </citation>
    <scope>NUCLEOTIDE SEQUENCE [LARGE SCALE GENOMIC DNA]</scope>
    <source>
        <strain evidence="4">JCM 18126</strain>
    </source>
</reference>
<evidence type="ECO:0000259" key="2">
    <source>
        <dbReference type="Pfam" id="PF12680"/>
    </source>
</evidence>
<dbReference type="InterPro" id="IPR037401">
    <property type="entry name" value="SnoaL-like"/>
</dbReference>
<gene>
    <name evidence="3" type="ORF">GCM10023225_22030</name>
</gene>
<dbReference type="Pfam" id="PF12680">
    <property type="entry name" value="SnoaL_2"/>
    <property type="match status" value="1"/>
</dbReference>
<feature type="region of interest" description="Disordered" evidence="1">
    <location>
        <begin position="1"/>
        <end position="29"/>
    </location>
</feature>
<dbReference type="SUPFAM" id="SSF54427">
    <property type="entry name" value="NTF2-like"/>
    <property type="match status" value="1"/>
</dbReference>
<dbReference type="Proteomes" id="UP001501195">
    <property type="component" value="Unassembled WGS sequence"/>
</dbReference>
<accession>A0ABP9HXS8</accession>
<dbReference type="EMBL" id="BAABIL010000323">
    <property type="protein sequence ID" value="GAA4981631.1"/>
    <property type="molecule type" value="Genomic_DNA"/>
</dbReference>
<evidence type="ECO:0000313" key="3">
    <source>
        <dbReference type="EMBL" id="GAA4981631.1"/>
    </source>
</evidence>
<dbReference type="Gene3D" id="3.10.450.50">
    <property type="match status" value="1"/>
</dbReference>
<organism evidence="3 4">
    <name type="scientific">Kineococcus glutinatus</name>
    <dbReference type="NCBI Taxonomy" id="1070872"/>
    <lineage>
        <taxon>Bacteria</taxon>
        <taxon>Bacillati</taxon>
        <taxon>Actinomycetota</taxon>
        <taxon>Actinomycetes</taxon>
        <taxon>Kineosporiales</taxon>
        <taxon>Kineosporiaceae</taxon>
        <taxon>Kineococcus</taxon>
    </lineage>
</organism>